<sequence>MIFFIVIAAFLAGGIIGIIPTVLIIKFYDKKPLNPYLPAFMVWLLGFFNYVYYKIISLLQDIGIDPIGQFFTLSIMAIAVISSCLSWVIADTWARKKDIVKTKLRRLVIGLNILTIVLPLLFMFIITIIWYVQK</sequence>
<organism evidence="2">
    <name type="scientific">hydrocarbon metagenome</name>
    <dbReference type="NCBI Taxonomy" id="938273"/>
    <lineage>
        <taxon>unclassified sequences</taxon>
        <taxon>metagenomes</taxon>
        <taxon>ecological metagenomes</taxon>
    </lineage>
</organism>
<accession>A0A0W8E2G4</accession>
<proteinExistence type="predicted"/>
<keyword evidence="1" id="KW-1133">Transmembrane helix</keyword>
<keyword evidence="1" id="KW-0812">Transmembrane</keyword>
<feature type="transmembrane region" description="Helical" evidence="1">
    <location>
        <begin position="37"/>
        <end position="55"/>
    </location>
</feature>
<protein>
    <submittedName>
        <fullName evidence="2">Uncharacterized protein</fullName>
    </submittedName>
</protein>
<evidence type="ECO:0000313" key="2">
    <source>
        <dbReference type="EMBL" id="KUG02820.1"/>
    </source>
</evidence>
<name>A0A0W8E2G4_9ZZZZ</name>
<reference evidence="2" key="1">
    <citation type="journal article" date="2015" name="Proc. Natl. Acad. Sci. U.S.A.">
        <title>Networks of energetic and metabolic interactions define dynamics in microbial communities.</title>
        <authorList>
            <person name="Embree M."/>
            <person name="Liu J.K."/>
            <person name="Al-Bassam M.M."/>
            <person name="Zengler K."/>
        </authorList>
    </citation>
    <scope>NUCLEOTIDE SEQUENCE</scope>
</reference>
<feature type="transmembrane region" description="Helical" evidence="1">
    <location>
        <begin position="111"/>
        <end position="132"/>
    </location>
</feature>
<dbReference type="AlphaFoldDB" id="A0A0W8E2G4"/>
<gene>
    <name evidence="2" type="ORF">ASZ90_019814</name>
</gene>
<feature type="transmembrane region" description="Helical" evidence="1">
    <location>
        <begin position="67"/>
        <end position="90"/>
    </location>
</feature>
<keyword evidence="1" id="KW-0472">Membrane</keyword>
<dbReference type="EMBL" id="LNQE01001908">
    <property type="protein sequence ID" value="KUG02820.1"/>
    <property type="molecule type" value="Genomic_DNA"/>
</dbReference>
<comment type="caution">
    <text evidence="2">The sequence shown here is derived from an EMBL/GenBank/DDBJ whole genome shotgun (WGS) entry which is preliminary data.</text>
</comment>
<evidence type="ECO:0000256" key="1">
    <source>
        <dbReference type="SAM" id="Phobius"/>
    </source>
</evidence>
<feature type="transmembrane region" description="Helical" evidence="1">
    <location>
        <begin position="6"/>
        <end position="25"/>
    </location>
</feature>